<protein>
    <submittedName>
        <fullName evidence="2">Polysaccharide pyruvyl transferase family protein</fullName>
    </submittedName>
</protein>
<sequence>MPSQVIAASGPRTAFRKRVHSRLNRRRTSPAALTAIASEYEVGEVLEQDGALPLTWWVRAPNFGDLLSPWLIGRMTGREVVFADKTRPHYIAVGSILKRVSPQSVVWGSGSFGNENRDQLVPEATYTAVRGPLSRARLLDVGATVPEVYGDPALLTPLYYRPKVKKTHDIGIVARWSEKRWAQAKLGPGVKLIDLGTDDVEGVIKEMLSCRQIVTASLHGLIIADAYGIPNAWVLSRTAAGGEFKYLDYFASVDKFRLPQGVKIKGREVTVAYLRSRLDFDARPITFDFRKLLDACPFLERRTTA</sequence>
<name>A0A5C4M9R6_9ACTN</name>
<dbReference type="InterPro" id="IPR007345">
    <property type="entry name" value="Polysacch_pyruvyl_Trfase"/>
</dbReference>
<comment type="caution">
    <text evidence="2">The sequence shown here is derived from an EMBL/GenBank/DDBJ whole genome shotgun (WGS) entry which is preliminary data.</text>
</comment>
<evidence type="ECO:0000313" key="2">
    <source>
        <dbReference type="EMBL" id="TNC31270.1"/>
    </source>
</evidence>
<dbReference type="OrthoDB" id="9803627at2"/>
<feature type="domain" description="Polysaccharide pyruvyl transferase" evidence="1">
    <location>
        <begin position="103"/>
        <end position="234"/>
    </location>
</feature>
<dbReference type="RefSeq" id="WP_139086381.1">
    <property type="nucleotide sequence ID" value="NZ_VDFR01000206.1"/>
</dbReference>
<dbReference type="Proteomes" id="UP000306740">
    <property type="component" value="Unassembled WGS sequence"/>
</dbReference>
<organism evidence="2 3">
    <name type="scientific">Mumia zhuanghuii</name>
    <dbReference type="NCBI Taxonomy" id="2585211"/>
    <lineage>
        <taxon>Bacteria</taxon>
        <taxon>Bacillati</taxon>
        <taxon>Actinomycetota</taxon>
        <taxon>Actinomycetes</taxon>
        <taxon>Propionibacteriales</taxon>
        <taxon>Nocardioidaceae</taxon>
        <taxon>Mumia</taxon>
    </lineage>
</organism>
<accession>A0A5C4M9R6</accession>
<dbReference type="AlphaFoldDB" id="A0A5C4M9R6"/>
<reference evidence="2 3" key="1">
    <citation type="submission" date="2019-05" db="EMBL/GenBank/DDBJ databases">
        <title>Mumia sp. nov., isolated from the intestinal contents of plateau pika (Ochotona curzoniae) in the Qinghai-Tibet plateau of China.</title>
        <authorList>
            <person name="Tian Z."/>
        </authorList>
    </citation>
    <scope>NUCLEOTIDE SEQUENCE [LARGE SCALE GENOMIC DNA]</scope>
    <source>
        <strain evidence="3">527</strain>
    </source>
</reference>
<gene>
    <name evidence="2" type="ORF">FHE65_31845</name>
</gene>
<proteinExistence type="predicted"/>
<dbReference type="Pfam" id="PF04230">
    <property type="entry name" value="PS_pyruv_trans"/>
    <property type="match status" value="1"/>
</dbReference>
<keyword evidence="2" id="KW-0808">Transferase</keyword>
<dbReference type="GO" id="GO:0016740">
    <property type="term" value="F:transferase activity"/>
    <property type="evidence" value="ECO:0007669"/>
    <property type="project" value="UniProtKB-KW"/>
</dbReference>
<dbReference type="EMBL" id="VDFR01000206">
    <property type="protein sequence ID" value="TNC31270.1"/>
    <property type="molecule type" value="Genomic_DNA"/>
</dbReference>
<evidence type="ECO:0000259" key="1">
    <source>
        <dbReference type="Pfam" id="PF04230"/>
    </source>
</evidence>
<evidence type="ECO:0000313" key="3">
    <source>
        <dbReference type="Proteomes" id="UP000306740"/>
    </source>
</evidence>